<dbReference type="EMBL" id="AP035882">
    <property type="protein sequence ID" value="BFP50096.1"/>
    <property type="molecule type" value="Genomic_DNA"/>
</dbReference>
<dbReference type="RefSeq" id="WP_407992334.1">
    <property type="nucleotide sequence ID" value="NZ_AP035882.1"/>
</dbReference>
<evidence type="ECO:0000256" key="1">
    <source>
        <dbReference type="SAM" id="MobiDB-lite"/>
    </source>
</evidence>
<accession>A0AB33K873</accession>
<keyword evidence="2" id="KW-0614">Plasmid</keyword>
<sequence length="181" mass="19547">MSSAGTTLRLLAALERDDRRKSPVHRPVETPECNSPAPHARTPYNLDLLQLAQDHDANLAAYVARHGGSPVANPADRRTDRGAREMAGLIAVGSQEAAFDLAALELSDSLRVALVAGDGERAVQAISCPRCFCYSLLAVPVSGGSWRAACRNLRCAIGPHEPRVWTLRQIAEHHLRDTRAA</sequence>
<gene>
    <name evidence="2" type="ORF">KCMC57_64640</name>
</gene>
<reference evidence="2" key="1">
    <citation type="submission" date="2024-07" db="EMBL/GenBank/DDBJ databases">
        <title>Complete genome sequences of cellulolytic bacteria, Kitasatospora sp. CMC57 and Streptomyces sp. CMC78, isolated from Japanese agricultural soil.</title>
        <authorList>
            <person name="Hashimoto T."/>
            <person name="Ito M."/>
            <person name="Iwamoto M."/>
            <person name="Fukahori D."/>
            <person name="Shoda T."/>
            <person name="Sakoda M."/>
            <person name="Morohoshi T."/>
            <person name="Mitsuboshi M."/>
            <person name="Nishizawa T."/>
        </authorList>
    </citation>
    <scope>NUCLEOTIDE SEQUENCE</scope>
    <source>
        <strain evidence="2">CMC57</strain>
        <plasmid evidence="2">pCMC57_01</plasmid>
    </source>
</reference>
<evidence type="ECO:0000313" key="2">
    <source>
        <dbReference type="EMBL" id="BFP50096.1"/>
    </source>
</evidence>
<name>A0AB33K873_9ACTN</name>
<proteinExistence type="predicted"/>
<protein>
    <submittedName>
        <fullName evidence="2">Uncharacterized protein</fullName>
    </submittedName>
</protein>
<organism evidence="2">
    <name type="scientific">Kitasatospora sp. CMC57</name>
    <dbReference type="NCBI Taxonomy" id="3231513"/>
    <lineage>
        <taxon>Bacteria</taxon>
        <taxon>Bacillati</taxon>
        <taxon>Actinomycetota</taxon>
        <taxon>Actinomycetes</taxon>
        <taxon>Kitasatosporales</taxon>
        <taxon>Streptomycetaceae</taxon>
        <taxon>Kitasatospora</taxon>
    </lineage>
</organism>
<feature type="region of interest" description="Disordered" evidence="1">
    <location>
        <begin position="15"/>
        <end position="40"/>
    </location>
</feature>
<feature type="compositionally biased region" description="Basic and acidic residues" evidence="1">
    <location>
        <begin position="15"/>
        <end position="29"/>
    </location>
</feature>
<dbReference type="KEGG" id="kic:KCMC57_64640"/>
<dbReference type="AlphaFoldDB" id="A0AB33K873"/>
<geneLocation type="plasmid" evidence="2">
    <name>pCMC57_01</name>
</geneLocation>